<protein>
    <submittedName>
        <fullName evidence="2">Uncharacterized protein</fullName>
    </submittedName>
</protein>
<feature type="transmembrane region" description="Helical" evidence="1">
    <location>
        <begin position="111"/>
        <end position="135"/>
    </location>
</feature>
<reference evidence="3" key="2">
    <citation type="submission" date="2013-12" db="EMBL/GenBank/DDBJ databases">
        <authorList>
            <person name="Yu Y."/>
            <person name="Lee S."/>
            <person name="de Baynast K."/>
            <person name="Wissotski M."/>
            <person name="Liu L."/>
            <person name="Talag J."/>
            <person name="Goicoechea J."/>
            <person name="Angelova A."/>
            <person name="Jetty R."/>
            <person name="Kudrna D."/>
            <person name="Golser W."/>
            <person name="Rivera L."/>
            <person name="Zhang J."/>
            <person name="Wing R."/>
        </authorList>
    </citation>
    <scope>NUCLEOTIDE SEQUENCE</scope>
</reference>
<name>A0A0D9V960_9ORYZ</name>
<reference evidence="2" key="3">
    <citation type="submission" date="2015-04" db="UniProtKB">
        <authorList>
            <consortium name="EnsemblPlants"/>
        </authorList>
    </citation>
    <scope>IDENTIFICATION</scope>
</reference>
<evidence type="ECO:0000313" key="3">
    <source>
        <dbReference type="Proteomes" id="UP000032180"/>
    </source>
</evidence>
<dbReference type="AlphaFoldDB" id="A0A0D9V960"/>
<dbReference type="EnsemblPlants" id="LPERR01G35400.1">
    <property type="protein sequence ID" value="LPERR01G35400.1"/>
    <property type="gene ID" value="LPERR01G35400"/>
</dbReference>
<feature type="transmembrane region" description="Helical" evidence="1">
    <location>
        <begin position="147"/>
        <end position="164"/>
    </location>
</feature>
<feature type="transmembrane region" description="Helical" evidence="1">
    <location>
        <begin position="16"/>
        <end position="39"/>
    </location>
</feature>
<keyword evidence="3" id="KW-1185">Reference proteome</keyword>
<dbReference type="Gramene" id="LPERR01G35400.1">
    <property type="protein sequence ID" value="LPERR01G35400.1"/>
    <property type="gene ID" value="LPERR01G35400"/>
</dbReference>
<keyword evidence="1" id="KW-1133">Transmembrane helix</keyword>
<evidence type="ECO:0000313" key="2">
    <source>
        <dbReference type="EnsemblPlants" id="LPERR01G35400.1"/>
    </source>
</evidence>
<reference evidence="2 3" key="1">
    <citation type="submission" date="2012-08" db="EMBL/GenBank/DDBJ databases">
        <title>Oryza genome evolution.</title>
        <authorList>
            <person name="Wing R.A."/>
        </authorList>
    </citation>
    <scope>NUCLEOTIDE SEQUENCE</scope>
</reference>
<sequence length="258" mass="28551">MDSQSQNPVGKELGHVSFIFGILSLLIDLVPLFIATVVTRWQLAAKCFSPFPLILGALLNLVLAFHALFAIDTLKHKTTLFISIAGFILDSVYLFLLGLQKSTQDMFRCMGLSLMAISLAMLCVGSSVLICLIDAGFHVTEDNGKGMFWFTIAVVLATNFCSLIQPYKDVIGDGLFDREVPPCIGMFVDVMAAIDSSYFIVYALVLSKIDELLMIVSIINGTGAIIQLILLLIKNNKDYNFDVDGHQRFIIPKRIRFD</sequence>
<feature type="transmembrane region" description="Helical" evidence="1">
    <location>
        <begin position="212"/>
        <end position="233"/>
    </location>
</feature>
<evidence type="ECO:0000256" key="1">
    <source>
        <dbReference type="SAM" id="Phobius"/>
    </source>
</evidence>
<proteinExistence type="predicted"/>
<dbReference type="HOGENOM" id="CLU_1079112_0_0_1"/>
<keyword evidence="1" id="KW-0472">Membrane</keyword>
<dbReference type="Proteomes" id="UP000032180">
    <property type="component" value="Chromosome 1"/>
</dbReference>
<feature type="transmembrane region" description="Helical" evidence="1">
    <location>
        <begin position="80"/>
        <end position="99"/>
    </location>
</feature>
<feature type="transmembrane region" description="Helical" evidence="1">
    <location>
        <begin position="184"/>
        <end position="206"/>
    </location>
</feature>
<accession>A0A0D9V960</accession>
<keyword evidence="1" id="KW-0812">Transmembrane</keyword>
<dbReference type="eggNOG" id="ENOG502R3WK">
    <property type="taxonomic scope" value="Eukaryota"/>
</dbReference>
<organism evidence="2 3">
    <name type="scientific">Leersia perrieri</name>
    <dbReference type="NCBI Taxonomy" id="77586"/>
    <lineage>
        <taxon>Eukaryota</taxon>
        <taxon>Viridiplantae</taxon>
        <taxon>Streptophyta</taxon>
        <taxon>Embryophyta</taxon>
        <taxon>Tracheophyta</taxon>
        <taxon>Spermatophyta</taxon>
        <taxon>Magnoliopsida</taxon>
        <taxon>Liliopsida</taxon>
        <taxon>Poales</taxon>
        <taxon>Poaceae</taxon>
        <taxon>BOP clade</taxon>
        <taxon>Oryzoideae</taxon>
        <taxon>Oryzeae</taxon>
        <taxon>Oryzinae</taxon>
        <taxon>Leersia</taxon>
    </lineage>
</organism>
<feature type="transmembrane region" description="Helical" evidence="1">
    <location>
        <begin position="51"/>
        <end position="74"/>
    </location>
</feature>